<evidence type="ECO:0000313" key="3">
    <source>
        <dbReference type="EMBL" id="MBM7123310.1"/>
    </source>
</evidence>
<comment type="caution">
    <text evidence="3">The sequence shown here is derived from an EMBL/GenBank/DDBJ whole genome shotgun (WGS) entry which is preliminary data.</text>
</comment>
<keyword evidence="1" id="KW-0812">Transmembrane</keyword>
<dbReference type="InterPro" id="IPR050256">
    <property type="entry name" value="Glycosyltransferase_2"/>
</dbReference>
<dbReference type="InterPro" id="IPR001173">
    <property type="entry name" value="Glyco_trans_2-like"/>
</dbReference>
<evidence type="ECO:0000256" key="1">
    <source>
        <dbReference type="SAM" id="Phobius"/>
    </source>
</evidence>
<dbReference type="Pfam" id="PF00535">
    <property type="entry name" value="Glycos_transf_2"/>
    <property type="match status" value="1"/>
</dbReference>
<proteinExistence type="predicted"/>
<name>A0ABS2JY80_9GAMM</name>
<accession>A0ABS2JY80</accession>
<protein>
    <submittedName>
        <fullName evidence="3">Glycosyltransferase</fullName>
    </submittedName>
</protein>
<gene>
    <name evidence="3" type="ORF">ISP20_19260</name>
</gene>
<dbReference type="CDD" id="cd04179">
    <property type="entry name" value="DPM_DPG-synthase_like"/>
    <property type="match status" value="1"/>
</dbReference>
<evidence type="ECO:0000313" key="4">
    <source>
        <dbReference type="Proteomes" id="UP001430065"/>
    </source>
</evidence>
<reference evidence="3 4" key="1">
    <citation type="submission" date="2020-10" db="EMBL/GenBank/DDBJ databases">
        <title>Phylogeny of dyella-like bacteria.</title>
        <authorList>
            <person name="Fu J."/>
        </authorList>
    </citation>
    <scope>NUCLEOTIDE SEQUENCE [LARGE SCALE GENOMIC DNA]</scope>
    <source>
        <strain evidence="3 4">THG-B117</strain>
    </source>
</reference>
<dbReference type="Proteomes" id="UP001430065">
    <property type="component" value="Unassembled WGS sequence"/>
</dbReference>
<dbReference type="Gene3D" id="3.90.550.10">
    <property type="entry name" value="Spore Coat Polysaccharide Biosynthesis Protein SpsA, Chain A"/>
    <property type="match status" value="1"/>
</dbReference>
<evidence type="ECO:0000259" key="2">
    <source>
        <dbReference type="Pfam" id="PF00535"/>
    </source>
</evidence>
<dbReference type="PANTHER" id="PTHR48090:SF7">
    <property type="entry name" value="RFBJ PROTEIN"/>
    <property type="match status" value="1"/>
</dbReference>
<sequence>MYGATRMSRVAVLIPCYNEAIAIPVVVRDFAAALPGARIYVYDNNSSDGTIQAAAAAGATVRRQDLQGKGHVVRRMFADVDADIYVLVDGDATYNAADAPAMVDRLLKEQLDMVVGSRVSDEMEAYRRGHRFGNWLLTELTGRIFGRTFSDMLSGYRVFSRRFVKSYPAHAAGFEVETELTVHALEQHMPVAEHPTHYVARMDGSVSKLSTWTDGWRILLTILKLTKNGRPLAFFSIGAIVSSILSLMLAIPLISTYAETGLVPRFPTAILCAALMLLAAIFLVCGLILDTVTLGRREAKRLAYLACPLHQLKDADE</sequence>
<keyword evidence="4" id="KW-1185">Reference proteome</keyword>
<dbReference type="PANTHER" id="PTHR48090">
    <property type="entry name" value="UNDECAPRENYL-PHOSPHATE 4-DEOXY-4-FORMAMIDO-L-ARABINOSE TRANSFERASE-RELATED"/>
    <property type="match status" value="1"/>
</dbReference>
<dbReference type="InterPro" id="IPR029044">
    <property type="entry name" value="Nucleotide-diphossugar_trans"/>
</dbReference>
<feature type="transmembrane region" description="Helical" evidence="1">
    <location>
        <begin position="232"/>
        <end position="254"/>
    </location>
</feature>
<feature type="domain" description="Glycosyltransferase 2-like" evidence="2">
    <location>
        <begin position="12"/>
        <end position="165"/>
    </location>
</feature>
<feature type="transmembrane region" description="Helical" evidence="1">
    <location>
        <begin position="266"/>
        <end position="289"/>
    </location>
</feature>
<organism evidence="3 4">
    <name type="scientific">Dyella kyungheensis</name>
    <dbReference type="NCBI Taxonomy" id="1242174"/>
    <lineage>
        <taxon>Bacteria</taxon>
        <taxon>Pseudomonadati</taxon>
        <taxon>Pseudomonadota</taxon>
        <taxon>Gammaproteobacteria</taxon>
        <taxon>Lysobacterales</taxon>
        <taxon>Rhodanobacteraceae</taxon>
        <taxon>Dyella</taxon>
    </lineage>
</organism>
<keyword evidence="1" id="KW-0472">Membrane</keyword>
<keyword evidence="1" id="KW-1133">Transmembrane helix</keyword>
<dbReference type="EMBL" id="JADIKC010000010">
    <property type="protein sequence ID" value="MBM7123310.1"/>
    <property type="molecule type" value="Genomic_DNA"/>
</dbReference>
<dbReference type="SUPFAM" id="SSF53448">
    <property type="entry name" value="Nucleotide-diphospho-sugar transferases"/>
    <property type="match status" value="1"/>
</dbReference>